<dbReference type="Proteomes" id="UP000638313">
    <property type="component" value="Unassembled WGS sequence"/>
</dbReference>
<protein>
    <recommendedName>
        <fullName evidence="1">HTH luxR-type domain-containing protein</fullName>
    </recommendedName>
</protein>
<dbReference type="RefSeq" id="WP_190128465.1">
    <property type="nucleotide sequence ID" value="NZ_BNBD01000002.1"/>
</dbReference>
<dbReference type="SUPFAM" id="SSF46894">
    <property type="entry name" value="C-terminal effector domain of the bipartite response regulators"/>
    <property type="match status" value="2"/>
</dbReference>
<name>A0A919AZ29_9ACTN</name>
<feature type="domain" description="HTH luxR-type" evidence="1">
    <location>
        <begin position="10"/>
        <end position="59"/>
    </location>
</feature>
<dbReference type="Pfam" id="PF00196">
    <property type="entry name" value="GerE"/>
    <property type="match status" value="1"/>
</dbReference>
<dbReference type="EMBL" id="BNBD01000002">
    <property type="protein sequence ID" value="GHF33437.1"/>
    <property type="molecule type" value="Genomic_DNA"/>
</dbReference>
<reference evidence="2" key="2">
    <citation type="submission" date="2020-09" db="EMBL/GenBank/DDBJ databases">
        <authorList>
            <person name="Sun Q."/>
            <person name="Ohkuma M."/>
        </authorList>
    </citation>
    <scope>NUCLEOTIDE SEQUENCE</scope>
    <source>
        <strain evidence="2">JCM 4059</strain>
    </source>
</reference>
<keyword evidence="3" id="KW-1185">Reference proteome</keyword>
<evidence type="ECO:0000313" key="3">
    <source>
        <dbReference type="Proteomes" id="UP000638313"/>
    </source>
</evidence>
<dbReference type="Gene3D" id="1.10.10.10">
    <property type="entry name" value="Winged helix-like DNA-binding domain superfamily/Winged helix DNA-binding domain"/>
    <property type="match status" value="2"/>
</dbReference>
<comment type="caution">
    <text evidence="2">The sequence shown here is derived from an EMBL/GenBank/DDBJ whole genome shotgun (WGS) entry which is preliminary data.</text>
</comment>
<dbReference type="GO" id="GO:0003677">
    <property type="term" value="F:DNA binding"/>
    <property type="evidence" value="ECO:0007669"/>
    <property type="project" value="InterPro"/>
</dbReference>
<dbReference type="InterPro" id="IPR036388">
    <property type="entry name" value="WH-like_DNA-bd_sf"/>
</dbReference>
<dbReference type="GO" id="GO:0006355">
    <property type="term" value="P:regulation of DNA-templated transcription"/>
    <property type="evidence" value="ECO:0007669"/>
    <property type="project" value="InterPro"/>
</dbReference>
<dbReference type="InterPro" id="IPR000792">
    <property type="entry name" value="Tscrpt_reg_LuxR_C"/>
</dbReference>
<gene>
    <name evidence="2" type="ORF">GCM10010218_13170</name>
</gene>
<proteinExistence type="predicted"/>
<dbReference type="InterPro" id="IPR016032">
    <property type="entry name" value="Sig_transdc_resp-reg_C-effctor"/>
</dbReference>
<evidence type="ECO:0000313" key="2">
    <source>
        <dbReference type="EMBL" id="GHF33437.1"/>
    </source>
</evidence>
<organism evidence="2 3">
    <name type="scientific">Streptomyces mashuensis</name>
    <dbReference type="NCBI Taxonomy" id="33904"/>
    <lineage>
        <taxon>Bacteria</taxon>
        <taxon>Bacillati</taxon>
        <taxon>Actinomycetota</taxon>
        <taxon>Actinomycetes</taxon>
        <taxon>Kitasatosporales</taxon>
        <taxon>Streptomycetaceae</taxon>
        <taxon>Streptomyces</taxon>
    </lineage>
</organism>
<dbReference type="AlphaFoldDB" id="A0A919AZ29"/>
<evidence type="ECO:0000259" key="1">
    <source>
        <dbReference type="Pfam" id="PF00196"/>
    </source>
</evidence>
<accession>A0A919AZ29</accession>
<reference evidence="2" key="1">
    <citation type="journal article" date="2014" name="Int. J. Syst. Evol. Microbiol.">
        <title>Complete genome sequence of Corynebacterium casei LMG S-19264T (=DSM 44701T), isolated from a smear-ripened cheese.</title>
        <authorList>
            <consortium name="US DOE Joint Genome Institute (JGI-PGF)"/>
            <person name="Walter F."/>
            <person name="Albersmeier A."/>
            <person name="Kalinowski J."/>
            <person name="Ruckert C."/>
        </authorList>
    </citation>
    <scope>NUCLEOTIDE SEQUENCE</scope>
    <source>
        <strain evidence="2">JCM 4059</strain>
    </source>
</reference>
<sequence>MTTTTVLKVVLARRERQILQGLATGNALSQVALGLKIREGTAAGYLKLAKSKLHGVSETASAVAVGYALEAIDRPPLRDPKTLFLPREQQDLVPLIARGMAPAQMATELDRPVAVVRADGRNLLTSLQARNRSHLITRAWQFQRLTADEVIAWLR</sequence>